<dbReference type="KEGG" id="afs:AFR_39155"/>
<dbReference type="PANTHER" id="PTHR10815:SF13">
    <property type="entry name" value="METHYLATED-DNA--PROTEIN-CYSTEINE METHYLTRANSFERASE"/>
    <property type="match status" value="1"/>
</dbReference>
<dbReference type="AlphaFoldDB" id="U5WDL1"/>
<dbReference type="PANTHER" id="PTHR10815">
    <property type="entry name" value="METHYLATED-DNA--PROTEIN-CYSTEINE METHYLTRANSFERASE"/>
    <property type="match status" value="1"/>
</dbReference>
<dbReference type="eggNOG" id="COG0350">
    <property type="taxonomic scope" value="Bacteria"/>
</dbReference>
<dbReference type="GO" id="GO:0003908">
    <property type="term" value="F:methylated-DNA-[protein]-cysteine S-methyltransferase activity"/>
    <property type="evidence" value="ECO:0007669"/>
    <property type="project" value="UniProtKB-EC"/>
</dbReference>
<name>U5WDL1_9ACTN</name>
<dbReference type="GO" id="GO:0032259">
    <property type="term" value="P:methylation"/>
    <property type="evidence" value="ECO:0007669"/>
    <property type="project" value="UniProtKB-KW"/>
</dbReference>
<dbReference type="InterPro" id="IPR036217">
    <property type="entry name" value="MethylDNA_cys_MeTrfase_DNAb"/>
</dbReference>
<proteinExistence type="predicted"/>
<evidence type="ECO:0000256" key="6">
    <source>
        <dbReference type="ARBA" id="ARBA00049348"/>
    </source>
</evidence>
<accession>U5WDL1</accession>
<feature type="domain" description="Methylated-DNA-[protein]-cysteine S-methyltransferase DNA binding" evidence="7">
    <location>
        <begin position="88"/>
        <end position="167"/>
    </location>
</feature>
<evidence type="ECO:0000313" key="8">
    <source>
        <dbReference type="EMBL" id="AGZ46085.1"/>
    </source>
</evidence>
<dbReference type="SUPFAM" id="SSF46767">
    <property type="entry name" value="Methylated DNA-protein cysteine methyltransferase, C-terminal domain"/>
    <property type="match status" value="1"/>
</dbReference>
<gene>
    <name evidence="8" type="ORF">AFR_39155</name>
</gene>
<keyword evidence="9" id="KW-1185">Reference proteome</keyword>
<comment type="catalytic activity">
    <reaction evidence="6">
        <text>a 6-O-methyl-2'-deoxyguanosine in DNA + L-cysteinyl-[protein] = S-methyl-L-cysteinyl-[protein] + a 2'-deoxyguanosine in DNA</text>
        <dbReference type="Rhea" id="RHEA:24000"/>
        <dbReference type="Rhea" id="RHEA-COMP:10131"/>
        <dbReference type="Rhea" id="RHEA-COMP:10132"/>
        <dbReference type="Rhea" id="RHEA-COMP:11367"/>
        <dbReference type="Rhea" id="RHEA-COMP:11368"/>
        <dbReference type="ChEBI" id="CHEBI:29950"/>
        <dbReference type="ChEBI" id="CHEBI:82612"/>
        <dbReference type="ChEBI" id="CHEBI:85445"/>
        <dbReference type="ChEBI" id="CHEBI:85448"/>
        <dbReference type="EC" id="2.1.1.63"/>
    </reaction>
</comment>
<evidence type="ECO:0000256" key="2">
    <source>
        <dbReference type="ARBA" id="ARBA00022603"/>
    </source>
</evidence>
<evidence type="ECO:0000313" key="9">
    <source>
        <dbReference type="Proteomes" id="UP000017746"/>
    </source>
</evidence>
<dbReference type="Gene3D" id="1.10.10.10">
    <property type="entry name" value="Winged helix-like DNA-binding domain superfamily/Winged helix DNA-binding domain"/>
    <property type="match status" value="1"/>
</dbReference>
<dbReference type="CDD" id="cd06445">
    <property type="entry name" value="ATase"/>
    <property type="match status" value="1"/>
</dbReference>
<comment type="catalytic activity">
    <reaction evidence="1">
        <text>a 4-O-methyl-thymidine in DNA + L-cysteinyl-[protein] = a thymidine in DNA + S-methyl-L-cysteinyl-[protein]</text>
        <dbReference type="Rhea" id="RHEA:53428"/>
        <dbReference type="Rhea" id="RHEA-COMP:10131"/>
        <dbReference type="Rhea" id="RHEA-COMP:10132"/>
        <dbReference type="Rhea" id="RHEA-COMP:13555"/>
        <dbReference type="Rhea" id="RHEA-COMP:13556"/>
        <dbReference type="ChEBI" id="CHEBI:29950"/>
        <dbReference type="ChEBI" id="CHEBI:82612"/>
        <dbReference type="ChEBI" id="CHEBI:137386"/>
        <dbReference type="ChEBI" id="CHEBI:137387"/>
        <dbReference type="EC" id="2.1.1.63"/>
    </reaction>
</comment>
<evidence type="ECO:0000256" key="4">
    <source>
        <dbReference type="ARBA" id="ARBA00022763"/>
    </source>
</evidence>
<dbReference type="Pfam" id="PF01035">
    <property type="entry name" value="DNA_binding_1"/>
    <property type="match status" value="1"/>
</dbReference>
<keyword evidence="5" id="KW-0234">DNA repair</keyword>
<dbReference type="InterPro" id="IPR014048">
    <property type="entry name" value="MethylDNA_cys_MeTrfase_DNA-bd"/>
</dbReference>
<evidence type="ECO:0000256" key="1">
    <source>
        <dbReference type="ARBA" id="ARBA00001286"/>
    </source>
</evidence>
<sequence length="190" mass="20220">MEISMMWHTTLDTPAGPFTYVVSDAGAVRASGFTAEVGTLLPLVHDKLREESQPAASPGPVGDAVHSYLAGDLTAIDSVVVEQHTGGPFMTHAWQVMRDIKPGEPVTYTGFAELAGRPSAVRAAATACARNAAALFVPCHRVLGTDGTLRGYRWGLDVKTWLLQHEQTAGIQGPAVVSHSATRSVQRTKM</sequence>
<organism evidence="8 9">
    <name type="scientific">Actinoplanes friuliensis DSM 7358</name>
    <dbReference type="NCBI Taxonomy" id="1246995"/>
    <lineage>
        <taxon>Bacteria</taxon>
        <taxon>Bacillati</taxon>
        <taxon>Actinomycetota</taxon>
        <taxon>Actinomycetes</taxon>
        <taxon>Micromonosporales</taxon>
        <taxon>Micromonosporaceae</taxon>
        <taxon>Actinoplanes</taxon>
    </lineage>
</organism>
<dbReference type="PATRIC" id="fig|1246995.3.peg.7924"/>
<dbReference type="InterPro" id="IPR001497">
    <property type="entry name" value="MethylDNA_cys_MeTrfase_AS"/>
</dbReference>
<evidence type="ECO:0000256" key="3">
    <source>
        <dbReference type="ARBA" id="ARBA00022679"/>
    </source>
</evidence>
<evidence type="ECO:0000259" key="7">
    <source>
        <dbReference type="Pfam" id="PF01035"/>
    </source>
</evidence>
<dbReference type="Proteomes" id="UP000017746">
    <property type="component" value="Chromosome"/>
</dbReference>
<protein>
    <submittedName>
        <fullName evidence="8">Putative methylated-DNA--protein-cysteine S-methyltransferase</fullName>
    </submittedName>
</protein>
<keyword evidence="3 8" id="KW-0808">Transferase</keyword>
<dbReference type="NCBIfam" id="TIGR00589">
    <property type="entry name" value="ogt"/>
    <property type="match status" value="1"/>
</dbReference>
<dbReference type="STRING" id="1246995.AFR_39155"/>
<dbReference type="EMBL" id="CP006272">
    <property type="protein sequence ID" value="AGZ46085.1"/>
    <property type="molecule type" value="Genomic_DNA"/>
</dbReference>
<keyword evidence="4" id="KW-0227">DNA damage</keyword>
<reference evidence="8 9" key="1">
    <citation type="journal article" date="2014" name="J. Biotechnol.">
        <title>Complete genome sequence of the actinobacterium Actinoplanes friuliensis HAG 010964, producer of the lipopeptide antibiotic friulimycin.</title>
        <authorList>
            <person name="Ruckert C."/>
            <person name="Szczepanowski R."/>
            <person name="Albersmeier A."/>
            <person name="Goesmann A."/>
            <person name="Fischer N."/>
            <person name="Steinkamper A."/>
            <person name="Puhler A."/>
            <person name="Biener R."/>
            <person name="Schwartz D."/>
            <person name="Kalinowski J."/>
        </authorList>
    </citation>
    <scope>NUCLEOTIDE SEQUENCE [LARGE SCALE GENOMIC DNA]</scope>
    <source>
        <strain evidence="8 9">DSM 7358</strain>
    </source>
</reference>
<keyword evidence="2 8" id="KW-0489">Methyltransferase</keyword>
<dbReference type="GO" id="GO:0006281">
    <property type="term" value="P:DNA repair"/>
    <property type="evidence" value="ECO:0007669"/>
    <property type="project" value="UniProtKB-KW"/>
</dbReference>
<evidence type="ECO:0000256" key="5">
    <source>
        <dbReference type="ARBA" id="ARBA00023204"/>
    </source>
</evidence>
<dbReference type="HOGENOM" id="CLU_000445_52_2_11"/>
<dbReference type="PROSITE" id="PS00374">
    <property type="entry name" value="MGMT"/>
    <property type="match status" value="1"/>
</dbReference>
<dbReference type="InterPro" id="IPR036388">
    <property type="entry name" value="WH-like_DNA-bd_sf"/>
</dbReference>